<dbReference type="InterPro" id="IPR014710">
    <property type="entry name" value="RmlC-like_jellyroll"/>
</dbReference>
<evidence type="ECO:0000259" key="2">
    <source>
        <dbReference type="Pfam" id="PF07883"/>
    </source>
</evidence>
<dbReference type="SUPFAM" id="SSF51182">
    <property type="entry name" value="RmlC-like cupins"/>
    <property type="match status" value="1"/>
</dbReference>
<evidence type="ECO:0000256" key="1">
    <source>
        <dbReference type="SAM" id="SignalP"/>
    </source>
</evidence>
<name>A0A0R3LIM7_9BRAD</name>
<feature type="signal peptide" evidence="1">
    <location>
        <begin position="1"/>
        <end position="25"/>
    </location>
</feature>
<comment type="caution">
    <text evidence="3">The sequence shown here is derived from an EMBL/GenBank/DDBJ whole genome shotgun (WGS) entry which is preliminary data.</text>
</comment>
<dbReference type="Pfam" id="PF07883">
    <property type="entry name" value="Cupin_2"/>
    <property type="match status" value="1"/>
</dbReference>
<keyword evidence="1" id="KW-0732">Signal</keyword>
<proteinExistence type="predicted"/>
<dbReference type="Proteomes" id="UP000050863">
    <property type="component" value="Unassembled WGS sequence"/>
</dbReference>
<dbReference type="PANTHER" id="PTHR38599:SF1">
    <property type="entry name" value="CUPIN DOMAIN PROTEIN (AFU_ORTHOLOGUE AFUA_3G13620)"/>
    <property type="match status" value="1"/>
</dbReference>
<dbReference type="PANTHER" id="PTHR38599">
    <property type="entry name" value="CUPIN DOMAIN PROTEIN (AFU_ORTHOLOGUE AFUA_3G13620)"/>
    <property type="match status" value="1"/>
</dbReference>
<evidence type="ECO:0000313" key="3">
    <source>
        <dbReference type="EMBL" id="KRR07641.1"/>
    </source>
</evidence>
<accession>A0A0R3LIM7</accession>
<dbReference type="CDD" id="cd02235">
    <property type="entry name" value="cupin_BLL4011-like"/>
    <property type="match status" value="1"/>
</dbReference>
<organism evidence="3 4">
    <name type="scientific">Bradyrhizobium jicamae</name>
    <dbReference type="NCBI Taxonomy" id="280332"/>
    <lineage>
        <taxon>Bacteria</taxon>
        <taxon>Pseudomonadati</taxon>
        <taxon>Pseudomonadota</taxon>
        <taxon>Alphaproteobacteria</taxon>
        <taxon>Hyphomicrobiales</taxon>
        <taxon>Nitrobacteraceae</taxon>
        <taxon>Bradyrhizobium</taxon>
    </lineage>
</organism>
<dbReference type="STRING" id="280332.CQ12_27735"/>
<dbReference type="RefSeq" id="WP_057836237.1">
    <property type="nucleotide sequence ID" value="NZ_LLXZ01000101.1"/>
</dbReference>
<dbReference type="AlphaFoldDB" id="A0A0R3LIM7"/>
<feature type="chain" id="PRO_5006443095" evidence="1">
    <location>
        <begin position="26"/>
        <end position="133"/>
    </location>
</feature>
<sequence>MKTMQIMAMAALVAGAVLAPLGAQAQQSGVTRTDLQRHDLSAPGREAIQVRVDLAPGVAFGKHTHPGEEVIYVLEGQLEYQIEDKPPVTLKAGDVLFIPAGVVHSARNPGGVTGSELATYIVEKGKPLLTLVK</sequence>
<keyword evidence="4" id="KW-1185">Reference proteome</keyword>
<dbReference type="InterPro" id="IPR013096">
    <property type="entry name" value="Cupin_2"/>
</dbReference>
<dbReference type="Gene3D" id="2.60.120.10">
    <property type="entry name" value="Jelly Rolls"/>
    <property type="match status" value="1"/>
</dbReference>
<evidence type="ECO:0000313" key="4">
    <source>
        <dbReference type="Proteomes" id="UP000050863"/>
    </source>
</evidence>
<protein>
    <submittedName>
        <fullName evidence="3">Cupin</fullName>
    </submittedName>
</protein>
<dbReference type="EMBL" id="LLXZ01000101">
    <property type="protein sequence ID" value="KRR07641.1"/>
    <property type="molecule type" value="Genomic_DNA"/>
</dbReference>
<gene>
    <name evidence="3" type="ORF">CQ12_27735</name>
</gene>
<dbReference type="InterPro" id="IPR011051">
    <property type="entry name" value="RmlC_Cupin_sf"/>
</dbReference>
<feature type="domain" description="Cupin type-2" evidence="2">
    <location>
        <begin position="51"/>
        <end position="111"/>
    </location>
</feature>
<reference evidence="3 4" key="1">
    <citation type="submission" date="2014-03" db="EMBL/GenBank/DDBJ databases">
        <title>Bradyrhizobium valentinum sp. nov., isolated from effective nodules of Lupinus mariae-josephae, a lupine endemic of basic-lime soils in Eastern Spain.</title>
        <authorList>
            <person name="Duran D."/>
            <person name="Rey L."/>
            <person name="Navarro A."/>
            <person name="Busquets A."/>
            <person name="Imperial J."/>
            <person name="Ruiz-Argueso T."/>
        </authorList>
    </citation>
    <scope>NUCLEOTIDE SEQUENCE [LARGE SCALE GENOMIC DNA]</scope>
    <source>
        <strain evidence="3 4">PAC68</strain>
    </source>
</reference>